<dbReference type="KEGG" id="fgi:OP10G_1689"/>
<dbReference type="AlphaFoldDB" id="A0A068NNW5"/>
<dbReference type="RefSeq" id="WP_025226345.1">
    <property type="nucleotide sequence ID" value="NZ_CP007139.1"/>
</dbReference>
<dbReference type="Proteomes" id="UP000027982">
    <property type="component" value="Chromosome"/>
</dbReference>
<proteinExistence type="predicted"/>
<organism evidence="1 2">
    <name type="scientific">Fimbriimonas ginsengisoli Gsoil 348</name>
    <dbReference type="NCBI Taxonomy" id="661478"/>
    <lineage>
        <taxon>Bacteria</taxon>
        <taxon>Bacillati</taxon>
        <taxon>Armatimonadota</taxon>
        <taxon>Fimbriimonadia</taxon>
        <taxon>Fimbriimonadales</taxon>
        <taxon>Fimbriimonadaceae</taxon>
        <taxon>Fimbriimonas</taxon>
    </lineage>
</organism>
<reference evidence="1 2" key="1">
    <citation type="journal article" date="2014" name="PLoS ONE">
        <title>The first complete genome sequence of the class fimbriimonadia in the phylum armatimonadetes.</title>
        <authorList>
            <person name="Hu Z.Y."/>
            <person name="Wang Y.Z."/>
            <person name="Im W.T."/>
            <person name="Wang S.Y."/>
            <person name="Zhao G.P."/>
            <person name="Zheng H.J."/>
            <person name="Quan Z.X."/>
        </authorList>
    </citation>
    <scope>NUCLEOTIDE SEQUENCE [LARGE SCALE GENOMIC DNA]</scope>
    <source>
        <strain evidence="1">Gsoil 348</strain>
    </source>
</reference>
<accession>A0A068NNW5</accession>
<name>A0A068NNW5_FIMGI</name>
<evidence type="ECO:0000313" key="2">
    <source>
        <dbReference type="Proteomes" id="UP000027982"/>
    </source>
</evidence>
<dbReference type="HOGENOM" id="CLU_1956348_0_0_0"/>
<dbReference type="STRING" id="661478.OP10G_1689"/>
<evidence type="ECO:0000313" key="1">
    <source>
        <dbReference type="EMBL" id="AIE85057.1"/>
    </source>
</evidence>
<dbReference type="EMBL" id="CP007139">
    <property type="protein sequence ID" value="AIE85057.1"/>
    <property type="molecule type" value="Genomic_DNA"/>
</dbReference>
<gene>
    <name evidence="1" type="ORF">OP10G_1689</name>
</gene>
<keyword evidence="2" id="KW-1185">Reference proteome</keyword>
<protein>
    <submittedName>
        <fullName evidence="1">Uncharacterized protein</fullName>
    </submittedName>
</protein>
<sequence length="128" mass="14208">MPQVQKPAFEQYRQEIVKAGRPMLEKNVAPIQAAIVAQLDGIDELLIEKTRRLPHNDGMIEISAKWFGLDSSQGAVTRKLRSDWPEAALGAEEAKFTITPSDEAVLLMFAGTYEGGARYVTGRMLITF</sequence>